<evidence type="ECO:0000313" key="6">
    <source>
        <dbReference type="EMBL" id="MCK0532821.1"/>
    </source>
</evidence>
<dbReference type="InterPro" id="IPR001647">
    <property type="entry name" value="HTH_TetR"/>
</dbReference>
<organism evidence="6 7">
    <name type="scientific">Sphingobium agri</name>
    <dbReference type="NCBI Taxonomy" id="2933566"/>
    <lineage>
        <taxon>Bacteria</taxon>
        <taxon>Pseudomonadati</taxon>
        <taxon>Pseudomonadota</taxon>
        <taxon>Alphaproteobacteria</taxon>
        <taxon>Sphingomonadales</taxon>
        <taxon>Sphingomonadaceae</taxon>
        <taxon>Sphingobium</taxon>
    </lineage>
</organism>
<feature type="domain" description="HTH tetR-type" evidence="5">
    <location>
        <begin position="13"/>
        <end position="73"/>
    </location>
</feature>
<keyword evidence="7" id="KW-1185">Reference proteome</keyword>
<evidence type="ECO:0000256" key="3">
    <source>
        <dbReference type="ARBA" id="ARBA00023163"/>
    </source>
</evidence>
<protein>
    <submittedName>
        <fullName evidence="6">TetR/AcrR family transcriptional regulator</fullName>
    </submittedName>
</protein>
<dbReference type="Proteomes" id="UP001203512">
    <property type="component" value="Unassembled WGS sequence"/>
</dbReference>
<dbReference type="InterPro" id="IPR036271">
    <property type="entry name" value="Tet_transcr_reg_TetR-rel_C_sf"/>
</dbReference>
<feature type="DNA-binding region" description="H-T-H motif" evidence="4">
    <location>
        <begin position="254"/>
        <end position="273"/>
    </location>
</feature>
<evidence type="ECO:0000256" key="4">
    <source>
        <dbReference type="PROSITE-ProRule" id="PRU00335"/>
    </source>
</evidence>
<dbReference type="SUPFAM" id="SSF48498">
    <property type="entry name" value="Tetracyclin repressor-like, C-terminal domain"/>
    <property type="match status" value="1"/>
</dbReference>
<keyword evidence="1" id="KW-0805">Transcription regulation</keyword>
<name>A0ABT0E0C1_9SPHN</name>
<evidence type="ECO:0000256" key="2">
    <source>
        <dbReference type="ARBA" id="ARBA00023125"/>
    </source>
</evidence>
<feature type="domain" description="HTH tetR-type" evidence="5">
    <location>
        <begin position="231"/>
        <end position="291"/>
    </location>
</feature>
<evidence type="ECO:0000313" key="7">
    <source>
        <dbReference type="Proteomes" id="UP001203512"/>
    </source>
</evidence>
<dbReference type="PROSITE" id="PS50977">
    <property type="entry name" value="HTH_TETR_2"/>
    <property type="match status" value="2"/>
</dbReference>
<keyword evidence="3" id="KW-0804">Transcription</keyword>
<dbReference type="Pfam" id="PF00440">
    <property type="entry name" value="TetR_N"/>
    <property type="match status" value="2"/>
</dbReference>
<dbReference type="EMBL" id="JALKHS010000011">
    <property type="protein sequence ID" value="MCK0532821.1"/>
    <property type="molecule type" value="Genomic_DNA"/>
</dbReference>
<dbReference type="RefSeq" id="WP_247233725.1">
    <property type="nucleotide sequence ID" value="NZ_JALKHS010000011.1"/>
</dbReference>
<dbReference type="PRINTS" id="PR00455">
    <property type="entry name" value="HTHTETR"/>
</dbReference>
<proteinExistence type="predicted"/>
<evidence type="ECO:0000259" key="5">
    <source>
        <dbReference type="PROSITE" id="PS50977"/>
    </source>
</evidence>
<dbReference type="InterPro" id="IPR039536">
    <property type="entry name" value="TetR_C_Proteobacteria"/>
</dbReference>
<dbReference type="Gene3D" id="1.10.357.10">
    <property type="entry name" value="Tetracycline Repressor, domain 2"/>
    <property type="match status" value="2"/>
</dbReference>
<sequence length="421" mass="46499">MVEITSQPVHAERDNRTQVLNAAGQVFLADGFERTSVDRIAAVAHMSKQSIYELYPSKLALFEAAVRSKLNGAWLNLRAIDRGANAEDTLTRYAMRLFEGFAEPVNFGLFRANIAAANHVPELAAELHEKRLASSQPLADHLDQLIADGVIIACDTMAMAIRFGGMAVEGARYFLGTELPGKAAQKRIVDCAVHLFLDGYRSVTDVTRDAVPAPAIEPPAREGGPAMRLSADKLLALLDAATSEFLEHGYRRASIDRIAAAVRVSKATIYRQFGNKENLLRYIVQRDIFEASQRPFTQIPVGDEPEAALAALAREALDRHLEPANLRMHRLLVVEADFLPDLAQLFYEGRVRRLGDALETQLHALGLPRPSLMATRIFYTLATFAVRFFTASTPPAEKDREIYAQECALLFLEGVRADGRS</sequence>
<dbReference type="InterPro" id="IPR009057">
    <property type="entry name" value="Homeodomain-like_sf"/>
</dbReference>
<accession>A0ABT0E0C1</accession>
<dbReference type="PANTHER" id="PTHR30055:SF234">
    <property type="entry name" value="HTH-TYPE TRANSCRIPTIONAL REGULATOR BETI"/>
    <property type="match status" value="1"/>
</dbReference>
<dbReference type="InterPro" id="IPR050109">
    <property type="entry name" value="HTH-type_TetR-like_transc_reg"/>
</dbReference>
<gene>
    <name evidence="6" type="ORF">MU848_14620</name>
</gene>
<dbReference type="SUPFAM" id="SSF46689">
    <property type="entry name" value="Homeodomain-like"/>
    <property type="match status" value="2"/>
</dbReference>
<comment type="caution">
    <text evidence="6">The sequence shown here is derived from an EMBL/GenBank/DDBJ whole genome shotgun (WGS) entry which is preliminary data.</text>
</comment>
<feature type="DNA-binding region" description="H-T-H motif" evidence="4">
    <location>
        <begin position="36"/>
        <end position="55"/>
    </location>
</feature>
<dbReference type="Pfam" id="PF14246">
    <property type="entry name" value="TetR_C_7"/>
    <property type="match status" value="1"/>
</dbReference>
<evidence type="ECO:0000256" key="1">
    <source>
        <dbReference type="ARBA" id="ARBA00023015"/>
    </source>
</evidence>
<dbReference type="PANTHER" id="PTHR30055">
    <property type="entry name" value="HTH-TYPE TRANSCRIPTIONAL REGULATOR RUTR"/>
    <property type="match status" value="1"/>
</dbReference>
<keyword evidence="2 4" id="KW-0238">DNA-binding</keyword>
<reference evidence="6 7" key="1">
    <citation type="submission" date="2022-04" db="EMBL/GenBank/DDBJ databases">
        <authorList>
            <person name="Huq M.A."/>
        </authorList>
    </citation>
    <scope>NUCLEOTIDE SEQUENCE [LARGE SCALE GENOMIC DNA]</scope>
    <source>
        <strain evidence="6 7">MAH-33</strain>
    </source>
</reference>